<dbReference type="InterPro" id="IPR020472">
    <property type="entry name" value="WD40_PAC1"/>
</dbReference>
<comment type="similarity">
    <text evidence="6">Belongs to the WD repeat WDR12/YTM1 family.</text>
</comment>
<evidence type="ECO:0000256" key="2">
    <source>
        <dbReference type="ARBA" id="ARBA00022552"/>
    </source>
</evidence>
<feature type="region of interest" description="Disordered" evidence="8">
    <location>
        <begin position="237"/>
        <end position="258"/>
    </location>
</feature>
<keyword evidence="1 6" id="KW-0690">Ribosome biogenesis</keyword>
<keyword evidence="4" id="KW-0677">Repeat</keyword>
<dbReference type="SMART" id="SM00320">
    <property type="entry name" value="WD40"/>
    <property type="match status" value="7"/>
</dbReference>
<dbReference type="Pfam" id="PF00400">
    <property type="entry name" value="WD40"/>
    <property type="match status" value="7"/>
</dbReference>
<evidence type="ECO:0000256" key="1">
    <source>
        <dbReference type="ARBA" id="ARBA00022517"/>
    </source>
</evidence>
<dbReference type="InterPro" id="IPR015943">
    <property type="entry name" value="WD40/YVTN_repeat-like_dom_sf"/>
</dbReference>
<dbReference type="Gene3D" id="2.130.10.10">
    <property type="entry name" value="YVTN repeat-like/Quinoprotein amine dehydrogenase"/>
    <property type="match status" value="1"/>
</dbReference>
<comment type="subcellular location">
    <subcellularLocation>
        <location evidence="6">Nucleus</location>
        <location evidence="6">Nucleolus</location>
    </subcellularLocation>
    <subcellularLocation>
        <location evidence="6">Nucleus</location>
        <location evidence="6">Nucleoplasm</location>
    </subcellularLocation>
</comment>
<evidence type="ECO:0000256" key="8">
    <source>
        <dbReference type="SAM" id="MobiDB-lite"/>
    </source>
</evidence>
<sequence length="435" mass="48739">MAASTNMSSFPECQVKFYTKQVKYSLPDSIFSVPGNATSSELSDLINALLKDWSEEEWKTVEFDFIVGGQLLRLSLQELLDKKEISNETVIEIEYFERYPTPTPQDSLVHDDWVSGVQACKDWILTGCYDNTIQLWTIEGKHLLTIPGHIAPVRAVAWIEVGDPISTFVSTSHDETAVIWQWNQQTNAIECVNVCRGHARSVDCVGVDPSQGRFATGSYDHMLKVWCVGDQEDGALEANEGEGSRKRLKNDAGKNKNRTPIMTLAGHNEAITGLEWTSLEEVCTASMDNTIRLWDIELGGMKSQLTGSKAFLDISFSRLNRSLLSASTDRHIRLWDPRSKEGTVVKCVFSSHVGWVTAVDWSPVNQYHFISGSHDTLLKLWDIRSPKAPLYDMTGHEDKIMCVDWSVPSLMISGGADSHIKIFKSEVVTEDEPME</sequence>
<proteinExistence type="inferred from homology"/>
<protein>
    <recommendedName>
        <fullName evidence="6">Ribosome biogenesis protein WDR12 homolog</fullName>
    </recommendedName>
</protein>
<dbReference type="SUPFAM" id="SSF50978">
    <property type="entry name" value="WD40 repeat-like"/>
    <property type="match status" value="1"/>
</dbReference>
<evidence type="ECO:0000313" key="11">
    <source>
        <dbReference type="RefSeq" id="XP_013787235.1"/>
    </source>
</evidence>
<evidence type="ECO:0000256" key="7">
    <source>
        <dbReference type="PROSITE-ProRule" id="PRU00221"/>
    </source>
</evidence>
<dbReference type="HAMAP" id="MF_03029">
    <property type="entry name" value="WDR12"/>
    <property type="match status" value="1"/>
</dbReference>
<evidence type="ECO:0000256" key="5">
    <source>
        <dbReference type="ARBA" id="ARBA00023242"/>
    </source>
</evidence>
<feature type="domain" description="NLE" evidence="9">
    <location>
        <begin position="14"/>
        <end position="80"/>
    </location>
</feature>
<feature type="repeat" description="WD" evidence="7">
    <location>
        <begin position="349"/>
        <end position="391"/>
    </location>
</feature>
<keyword evidence="5 6" id="KW-0539">Nucleus</keyword>
<dbReference type="PRINTS" id="PR00320">
    <property type="entry name" value="GPROTEINBRPT"/>
</dbReference>
<evidence type="ECO:0000256" key="4">
    <source>
        <dbReference type="ARBA" id="ARBA00022737"/>
    </source>
</evidence>
<name>A0ABM1BRH2_LIMPO</name>
<dbReference type="PROSITE" id="PS50294">
    <property type="entry name" value="WD_REPEATS_REGION"/>
    <property type="match status" value="3"/>
</dbReference>
<reference evidence="11" key="1">
    <citation type="submission" date="2025-08" db="UniProtKB">
        <authorList>
            <consortium name="RefSeq"/>
        </authorList>
    </citation>
    <scope>IDENTIFICATION</scope>
    <source>
        <tissue evidence="11">Muscle</tissue>
    </source>
</reference>
<dbReference type="InterPro" id="IPR012972">
    <property type="entry name" value="NLE"/>
</dbReference>
<keyword evidence="3 7" id="KW-0853">WD repeat</keyword>
<evidence type="ECO:0000256" key="6">
    <source>
        <dbReference type="HAMAP-Rule" id="MF_03029"/>
    </source>
</evidence>
<feature type="repeat" description="WD" evidence="7">
    <location>
        <begin position="264"/>
        <end position="297"/>
    </location>
</feature>
<dbReference type="PROSITE" id="PS00678">
    <property type="entry name" value="WD_REPEATS_1"/>
    <property type="match status" value="1"/>
</dbReference>
<evidence type="ECO:0000256" key="3">
    <source>
        <dbReference type="ARBA" id="ARBA00022574"/>
    </source>
</evidence>
<dbReference type="PANTHER" id="PTHR19855">
    <property type="entry name" value="WD40 REPEAT PROTEIN 12, 37"/>
    <property type="match status" value="1"/>
</dbReference>
<comment type="function">
    <text evidence="6">Required for maturation of ribosomal RNAs and formation of the large ribosomal subunit.</text>
</comment>
<dbReference type="GeneID" id="106471192"/>
<dbReference type="RefSeq" id="XP_013787235.1">
    <property type="nucleotide sequence ID" value="XM_013931781.2"/>
</dbReference>
<dbReference type="InterPro" id="IPR028599">
    <property type="entry name" value="WDR12/Ytm1"/>
</dbReference>
<dbReference type="InterPro" id="IPR036322">
    <property type="entry name" value="WD40_repeat_dom_sf"/>
</dbReference>
<dbReference type="CDD" id="cd00200">
    <property type="entry name" value="WD40"/>
    <property type="match status" value="1"/>
</dbReference>
<feature type="repeat" description="WD" evidence="7">
    <location>
        <begin position="314"/>
        <end position="345"/>
    </location>
</feature>
<keyword evidence="10" id="KW-1185">Reference proteome</keyword>
<dbReference type="InterPro" id="IPR001680">
    <property type="entry name" value="WD40_rpt"/>
</dbReference>
<keyword evidence="2 6" id="KW-0698">rRNA processing</keyword>
<feature type="repeat" description="WD" evidence="7">
    <location>
        <begin position="195"/>
        <end position="226"/>
    </location>
</feature>
<dbReference type="PROSITE" id="PS50082">
    <property type="entry name" value="WD_REPEATS_2"/>
    <property type="match status" value="4"/>
</dbReference>
<gene>
    <name evidence="11" type="primary">LOC106471192</name>
</gene>
<organism evidence="10 11">
    <name type="scientific">Limulus polyphemus</name>
    <name type="common">Atlantic horseshoe crab</name>
    <dbReference type="NCBI Taxonomy" id="6850"/>
    <lineage>
        <taxon>Eukaryota</taxon>
        <taxon>Metazoa</taxon>
        <taxon>Ecdysozoa</taxon>
        <taxon>Arthropoda</taxon>
        <taxon>Chelicerata</taxon>
        <taxon>Merostomata</taxon>
        <taxon>Xiphosura</taxon>
        <taxon>Limulidae</taxon>
        <taxon>Limulus</taxon>
    </lineage>
</organism>
<accession>A0ABM1BRH2</accession>
<evidence type="ECO:0000313" key="10">
    <source>
        <dbReference type="Proteomes" id="UP000694941"/>
    </source>
</evidence>
<dbReference type="Proteomes" id="UP000694941">
    <property type="component" value="Unplaced"/>
</dbReference>
<evidence type="ECO:0000259" key="9">
    <source>
        <dbReference type="Pfam" id="PF08154"/>
    </source>
</evidence>
<feature type="compositionally biased region" description="Basic and acidic residues" evidence="8">
    <location>
        <begin position="242"/>
        <end position="254"/>
    </location>
</feature>
<dbReference type="InterPro" id="IPR019775">
    <property type="entry name" value="WD40_repeat_CS"/>
</dbReference>
<dbReference type="Pfam" id="PF08154">
    <property type="entry name" value="NLE"/>
    <property type="match status" value="1"/>
</dbReference>
<dbReference type="PANTHER" id="PTHR19855:SF11">
    <property type="entry name" value="RIBOSOME BIOGENESIS PROTEIN WDR12"/>
    <property type="match status" value="1"/>
</dbReference>